<gene>
    <name evidence="1" type="ORF">HELGO_WM24327</name>
</gene>
<dbReference type="InterPro" id="IPR011990">
    <property type="entry name" value="TPR-like_helical_dom_sf"/>
</dbReference>
<accession>A0A6S6UKM6</accession>
<name>A0A6S6UKM6_9BACT</name>
<reference evidence="1" key="1">
    <citation type="submission" date="2020-01" db="EMBL/GenBank/DDBJ databases">
        <authorList>
            <person name="Meier V. D."/>
            <person name="Meier V D."/>
        </authorList>
    </citation>
    <scope>NUCLEOTIDE SEQUENCE</scope>
    <source>
        <strain evidence="1">HLG_WM_MAG_10</strain>
    </source>
</reference>
<proteinExistence type="predicted"/>
<sequence>MAPHMTKTTRFILSAIILVSIGASFAYYLSTSVANKANRYILAADLSLYTHRGVLSTASTDAAEQVPMNAQIAIVDQEFSEGNKLLALAKYEQLLEEDPSNMELLLRIGIIYLQKKEYSLAQESLSEVYGFKASIFSLDAAWFLALLNVEYKQWGKAEELLKEVVEGRGNYHLQAKELLDCL</sequence>
<dbReference type="SUPFAM" id="SSF48452">
    <property type="entry name" value="TPR-like"/>
    <property type="match status" value="1"/>
</dbReference>
<dbReference type="AlphaFoldDB" id="A0A6S6UKM6"/>
<dbReference type="EMBL" id="CACVAQ010000484">
    <property type="protein sequence ID" value="CAA6829370.1"/>
    <property type="molecule type" value="Genomic_DNA"/>
</dbReference>
<protein>
    <submittedName>
        <fullName evidence="1">Uncharacterized protein</fullName>
    </submittedName>
</protein>
<organism evidence="1">
    <name type="scientific">uncultured Aureispira sp</name>
    <dbReference type="NCBI Taxonomy" id="1331704"/>
    <lineage>
        <taxon>Bacteria</taxon>
        <taxon>Pseudomonadati</taxon>
        <taxon>Bacteroidota</taxon>
        <taxon>Saprospiria</taxon>
        <taxon>Saprospirales</taxon>
        <taxon>Saprospiraceae</taxon>
        <taxon>Aureispira</taxon>
        <taxon>environmental samples</taxon>
    </lineage>
</organism>
<dbReference type="Gene3D" id="1.25.40.10">
    <property type="entry name" value="Tetratricopeptide repeat domain"/>
    <property type="match status" value="1"/>
</dbReference>
<evidence type="ECO:0000313" key="1">
    <source>
        <dbReference type="EMBL" id="CAA6829370.1"/>
    </source>
</evidence>